<dbReference type="EMBL" id="MU393523">
    <property type="protein sequence ID" value="KAI4862572.1"/>
    <property type="molecule type" value="Genomic_DNA"/>
</dbReference>
<keyword evidence="1" id="KW-0489">Methyltransferase</keyword>
<gene>
    <name evidence="1" type="ORF">F4820DRAFT_463583</name>
</gene>
<proteinExistence type="predicted"/>
<dbReference type="Proteomes" id="UP001497700">
    <property type="component" value="Unassembled WGS sequence"/>
</dbReference>
<reference evidence="1 2" key="1">
    <citation type="journal article" date="2022" name="New Phytol.">
        <title>Ecological generalism drives hyperdiversity of secondary metabolite gene clusters in xylarialean endophytes.</title>
        <authorList>
            <person name="Franco M.E.E."/>
            <person name="Wisecaver J.H."/>
            <person name="Arnold A.E."/>
            <person name="Ju Y.M."/>
            <person name="Slot J.C."/>
            <person name="Ahrendt S."/>
            <person name="Moore L.P."/>
            <person name="Eastman K.E."/>
            <person name="Scott K."/>
            <person name="Konkel Z."/>
            <person name="Mondo S.J."/>
            <person name="Kuo A."/>
            <person name="Hayes R.D."/>
            <person name="Haridas S."/>
            <person name="Andreopoulos B."/>
            <person name="Riley R."/>
            <person name="LaButti K."/>
            <person name="Pangilinan J."/>
            <person name="Lipzen A."/>
            <person name="Amirebrahimi M."/>
            <person name="Yan J."/>
            <person name="Adam C."/>
            <person name="Keymanesh K."/>
            <person name="Ng V."/>
            <person name="Louie K."/>
            <person name="Northen T."/>
            <person name="Drula E."/>
            <person name="Henrissat B."/>
            <person name="Hsieh H.M."/>
            <person name="Youens-Clark K."/>
            <person name="Lutzoni F."/>
            <person name="Miadlikowska J."/>
            <person name="Eastwood D.C."/>
            <person name="Hamelin R.C."/>
            <person name="Grigoriev I.V."/>
            <person name="U'Ren J.M."/>
        </authorList>
    </citation>
    <scope>NUCLEOTIDE SEQUENCE [LARGE SCALE GENOMIC DNA]</scope>
    <source>
        <strain evidence="1 2">CBS 119005</strain>
    </source>
</reference>
<keyword evidence="2" id="KW-1185">Reference proteome</keyword>
<comment type="caution">
    <text evidence="1">The sequence shown here is derived from an EMBL/GenBank/DDBJ whole genome shotgun (WGS) entry which is preliminary data.</text>
</comment>
<accession>A0ACB9YTP5</accession>
<organism evidence="1 2">
    <name type="scientific">Hypoxylon rubiginosum</name>
    <dbReference type="NCBI Taxonomy" id="110542"/>
    <lineage>
        <taxon>Eukaryota</taxon>
        <taxon>Fungi</taxon>
        <taxon>Dikarya</taxon>
        <taxon>Ascomycota</taxon>
        <taxon>Pezizomycotina</taxon>
        <taxon>Sordariomycetes</taxon>
        <taxon>Xylariomycetidae</taxon>
        <taxon>Xylariales</taxon>
        <taxon>Hypoxylaceae</taxon>
        <taxon>Hypoxylon</taxon>
    </lineage>
</organism>
<protein>
    <submittedName>
        <fullName evidence="1">S-adenosyl-L-methionine-dependent methyltransferase</fullName>
    </submittedName>
</protein>
<keyword evidence="1" id="KW-0808">Transferase</keyword>
<evidence type="ECO:0000313" key="2">
    <source>
        <dbReference type="Proteomes" id="UP001497700"/>
    </source>
</evidence>
<name>A0ACB9YTP5_9PEZI</name>
<evidence type="ECO:0000313" key="1">
    <source>
        <dbReference type="EMBL" id="KAI4862572.1"/>
    </source>
</evidence>
<sequence length="282" mass="30633">MAEEKKDHWSSEAYQHSASFVPKLATKIVQWLDPQQDDVILDIGCGDGVVNIQMQEILARGSGSIHGTDASPAMIEAANQAAKKASASKCTFEVVDALELARTPHLQKGQYTKVFSNAALHWILGACKADAARQASVFRAARVALAPGGLFAFETGGLGNVAEIRAALLSATARRVGLDEAVAADPWFFPDEAWAVRMLEETVGGWKVERAEREYRPTAADAGGVEGWVRLFGARFFEAVPEGPEREECIREVVDVLEVVCRNPSGGFHLGYVRLRVLARKL</sequence>